<dbReference type="AlphaFoldDB" id="A0A6H5GFS4"/>
<sequence>MFRNDRRIPKGNPIPSPAYCVPLYPTSPESPDYSNINIPGEIPTREPEALDQ</sequence>
<reference evidence="2 3" key="1">
    <citation type="submission" date="2020-02" db="EMBL/GenBank/DDBJ databases">
        <authorList>
            <person name="Ferguson B K."/>
        </authorList>
    </citation>
    <scope>NUCLEOTIDE SEQUENCE [LARGE SCALE GENOMIC DNA]</scope>
</reference>
<evidence type="ECO:0000313" key="2">
    <source>
        <dbReference type="EMBL" id="CAB0001505.1"/>
    </source>
</evidence>
<feature type="compositionally biased region" description="Basic and acidic residues" evidence="1">
    <location>
        <begin position="43"/>
        <end position="52"/>
    </location>
</feature>
<feature type="region of interest" description="Disordered" evidence="1">
    <location>
        <begin position="1"/>
        <end position="52"/>
    </location>
</feature>
<keyword evidence="3" id="KW-1185">Reference proteome</keyword>
<evidence type="ECO:0000313" key="3">
    <source>
        <dbReference type="Proteomes" id="UP000479000"/>
    </source>
</evidence>
<protein>
    <submittedName>
        <fullName evidence="2">Uncharacterized protein</fullName>
    </submittedName>
</protein>
<gene>
    <name evidence="2" type="ORF">NTEN_LOCUS7292</name>
</gene>
<accession>A0A6H5GFS4</accession>
<feature type="non-terminal residue" evidence="2">
    <location>
        <position position="52"/>
    </location>
</feature>
<proteinExistence type="predicted"/>
<name>A0A6H5GFS4_9HEMI</name>
<feature type="compositionally biased region" description="Polar residues" evidence="1">
    <location>
        <begin position="27"/>
        <end position="37"/>
    </location>
</feature>
<organism evidence="2 3">
    <name type="scientific">Nesidiocoris tenuis</name>
    <dbReference type="NCBI Taxonomy" id="355587"/>
    <lineage>
        <taxon>Eukaryota</taxon>
        <taxon>Metazoa</taxon>
        <taxon>Ecdysozoa</taxon>
        <taxon>Arthropoda</taxon>
        <taxon>Hexapoda</taxon>
        <taxon>Insecta</taxon>
        <taxon>Pterygota</taxon>
        <taxon>Neoptera</taxon>
        <taxon>Paraneoptera</taxon>
        <taxon>Hemiptera</taxon>
        <taxon>Heteroptera</taxon>
        <taxon>Panheteroptera</taxon>
        <taxon>Cimicomorpha</taxon>
        <taxon>Miridae</taxon>
        <taxon>Dicyphina</taxon>
        <taxon>Nesidiocoris</taxon>
    </lineage>
</organism>
<dbReference type="EMBL" id="CADCXU010011009">
    <property type="protein sequence ID" value="CAB0001505.1"/>
    <property type="molecule type" value="Genomic_DNA"/>
</dbReference>
<dbReference type="Proteomes" id="UP000479000">
    <property type="component" value="Unassembled WGS sequence"/>
</dbReference>
<evidence type="ECO:0000256" key="1">
    <source>
        <dbReference type="SAM" id="MobiDB-lite"/>
    </source>
</evidence>